<dbReference type="EMBL" id="JBFRCH010000008">
    <property type="protein sequence ID" value="MEX3933498.1"/>
    <property type="molecule type" value="Genomic_DNA"/>
</dbReference>
<reference evidence="1" key="1">
    <citation type="submission" date="2024-07" db="EMBL/GenBank/DDBJ databases">
        <title>A survey of Mimosa microsymbionts across Brazilian biomes reveals a high diversity of Paraburkholderia nodulating endemic species, but also that Cupriavidus is common as a symbiont of widespread species.</title>
        <authorList>
            <person name="Rouws L."/>
            <person name="Barauna A."/>
            <person name="Beukes C."/>
            <person name="Rouws J.R.C."/>
            <person name="De Faria S.M."/>
            <person name="Gross E."/>
            <person name="Bueno Dos Reis Junior F."/>
            <person name="Simon M.F."/>
            <person name="Maluk M."/>
            <person name="Odee D.W."/>
            <person name="Kenicer G."/>
            <person name="Young J.P.W."/>
            <person name="Reis V.M."/>
            <person name="Zilli J."/>
            <person name="James E.K."/>
        </authorList>
    </citation>
    <scope>NUCLEOTIDE SEQUENCE</scope>
    <source>
        <strain evidence="1">EG181B</strain>
    </source>
</reference>
<accession>A0ACC6U1D3</accession>
<gene>
    <name evidence="1" type="ORF">AB4Y32_17115</name>
</gene>
<dbReference type="Proteomes" id="UP001558850">
    <property type="component" value="Unassembled WGS sequence"/>
</dbReference>
<protein>
    <submittedName>
        <fullName evidence="1">Uncharacterized protein</fullName>
    </submittedName>
</protein>
<name>A0ACC6U1D3_9BURK</name>
<sequence length="102" mass="10428">MYNPRHEFCAEAAVSFGFRVGVAVGLLCASVAARAEYKEVWNPPEAAPGARHVTHSKQAAPVGSGAAAGGHRHAAVPRAKVAAAKAGAKVPPKKPVARPSLL</sequence>
<evidence type="ECO:0000313" key="1">
    <source>
        <dbReference type="EMBL" id="MEX3933498.1"/>
    </source>
</evidence>
<keyword evidence="2" id="KW-1185">Reference proteome</keyword>
<comment type="caution">
    <text evidence="1">The sequence shown here is derived from an EMBL/GenBank/DDBJ whole genome shotgun (WGS) entry which is preliminary data.</text>
</comment>
<proteinExistence type="predicted"/>
<organism evidence="1 2">
    <name type="scientific">Paraburkholderia phymatum</name>
    <dbReference type="NCBI Taxonomy" id="148447"/>
    <lineage>
        <taxon>Bacteria</taxon>
        <taxon>Pseudomonadati</taxon>
        <taxon>Pseudomonadota</taxon>
        <taxon>Betaproteobacteria</taxon>
        <taxon>Burkholderiales</taxon>
        <taxon>Burkholderiaceae</taxon>
        <taxon>Paraburkholderia</taxon>
    </lineage>
</organism>
<evidence type="ECO:0000313" key="2">
    <source>
        <dbReference type="Proteomes" id="UP001558850"/>
    </source>
</evidence>